<comment type="similarity">
    <text evidence="2 7">Belongs to the methyltransferase superfamily. L-isoaspartyl/D-aspartyl protein methyltransferase family.</text>
</comment>
<comment type="subcellular location">
    <subcellularLocation>
        <location evidence="1 7">Cytoplasm</location>
    </subcellularLocation>
</comment>
<name>A0A286TXY6_9BACT</name>
<comment type="caution">
    <text evidence="8">The sequence shown here is derived from an EMBL/GenBank/DDBJ whole genome shotgun (WGS) entry which is preliminary data.</text>
</comment>
<feature type="active site" evidence="7">
    <location>
        <position position="102"/>
    </location>
</feature>
<organism evidence="8 9">
    <name type="scientific">Candidatus Scalindua japonica</name>
    <dbReference type="NCBI Taxonomy" id="1284222"/>
    <lineage>
        <taxon>Bacteria</taxon>
        <taxon>Pseudomonadati</taxon>
        <taxon>Planctomycetota</taxon>
        <taxon>Candidatus Brocadiia</taxon>
        <taxon>Candidatus Brocadiales</taxon>
        <taxon>Candidatus Scalinduaceae</taxon>
        <taxon>Candidatus Scalindua</taxon>
    </lineage>
</organism>
<reference evidence="9" key="1">
    <citation type="journal article" date="2017" name="Environ. Microbiol. Rep.">
        <title>Genetic Diversity of Marine Anaerobic Ammonium-Oxidizing Bacteria as Revealed by Genomic and Proteomic Analyses of 'Candidatus Scalindua japonica'.</title>
        <authorList>
            <person name="Oshiki M."/>
            <person name="Mizuto K."/>
            <person name="Kimura Z."/>
            <person name="Kindaichi T."/>
            <person name="Satoh H."/>
            <person name="Okabe S."/>
        </authorList>
    </citation>
    <scope>NUCLEOTIDE SEQUENCE [LARGE SCALE GENOMIC DNA]</scope>
    <source>
        <strain evidence="9">husup-a2</strain>
    </source>
</reference>
<dbReference type="PANTHER" id="PTHR11579">
    <property type="entry name" value="PROTEIN-L-ISOASPARTATE O-METHYLTRANSFERASE"/>
    <property type="match status" value="1"/>
</dbReference>
<dbReference type="Proteomes" id="UP000218542">
    <property type="component" value="Unassembled WGS sequence"/>
</dbReference>
<dbReference type="NCBIfam" id="TIGR00080">
    <property type="entry name" value="pimt"/>
    <property type="match status" value="1"/>
</dbReference>
<evidence type="ECO:0000256" key="4">
    <source>
        <dbReference type="ARBA" id="ARBA00022603"/>
    </source>
</evidence>
<dbReference type="RefSeq" id="WP_203415409.1">
    <property type="nucleotide sequence ID" value="NZ_BAOS01000014.1"/>
</dbReference>
<dbReference type="EMBL" id="BAOS01000014">
    <property type="protein sequence ID" value="GAX60765.1"/>
    <property type="molecule type" value="Genomic_DNA"/>
</dbReference>
<evidence type="ECO:0000256" key="3">
    <source>
        <dbReference type="ARBA" id="ARBA00022490"/>
    </source>
</evidence>
<keyword evidence="6 7" id="KW-0949">S-adenosyl-L-methionine</keyword>
<accession>A0A286TXY6</accession>
<dbReference type="InterPro" id="IPR029063">
    <property type="entry name" value="SAM-dependent_MTases_sf"/>
</dbReference>
<evidence type="ECO:0000313" key="8">
    <source>
        <dbReference type="EMBL" id="GAX60765.1"/>
    </source>
</evidence>
<dbReference type="FunFam" id="3.40.50.150:FF:000010">
    <property type="entry name" value="Protein-L-isoaspartate O-methyltransferase"/>
    <property type="match status" value="1"/>
</dbReference>
<dbReference type="PROSITE" id="PS01279">
    <property type="entry name" value="PCMT"/>
    <property type="match status" value="1"/>
</dbReference>
<dbReference type="GO" id="GO:0032259">
    <property type="term" value="P:methylation"/>
    <property type="evidence" value="ECO:0007669"/>
    <property type="project" value="UniProtKB-KW"/>
</dbReference>
<dbReference type="GO" id="GO:0005737">
    <property type="term" value="C:cytoplasm"/>
    <property type="evidence" value="ECO:0007669"/>
    <property type="project" value="UniProtKB-SubCell"/>
</dbReference>
<evidence type="ECO:0000256" key="5">
    <source>
        <dbReference type="ARBA" id="ARBA00022679"/>
    </source>
</evidence>
<dbReference type="SUPFAM" id="SSF53335">
    <property type="entry name" value="S-adenosyl-L-methionine-dependent methyltransferases"/>
    <property type="match status" value="1"/>
</dbReference>
<dbReference type="Gene3D" id="3.40.50.150">
    <property type="entry name" value="Vaccinia Virus protein VP39"/>
    <property type="match status" value="1"/>
</dbReference>
<dbReference type="HAMAP" id="MF_00090">
    <property type="entry name" value="PIMT"/>
    <property type="match status" value="1"/>
</dbReference>
<dbReference type="CDD" id="cd02440">
    <property type="entry name" value="AdoMet_MTases"/>
    <property type="match status" value="1"/>
</dbReference>
<sequence>MKFLAFITIVVIILCIFYSFRPFIQKGDLSIANGKEVESPDKDFARKRAMMVEQQIAARGVKNKRVLDAMNSVPRHLFVPERYRRGSYFDQPLPIGSGQTISQPYIVALMTEMLEVDSEDVVLEIGTGSGYQAAVLSSIVKELYTIEIVEELGVQVSERLKNLGYDNVKVRISDGRLGWPEKAPFDAIIVTAAAPEIPDPLIKQLKPGGRMVIPVDNDYLSQDLLIVEKDEDGNIETKNTIPVRFVPLVEGD</sequence>
<evidence type="ECO:0000256" key="6">
    <source>
        <dbReference type="ARBA" id="ARBA00022691"/>
    </source>
</evidence>
<comment type="function">
    <text evidence="7">Catalyzes the methyl esterification of L-isoaspartyl residues in peptides and proteins that result from spontaneous decomposition of normal L-aspartyl and L-asparaginyl residues. It plays a role in the repair and/or degradation of damaged proteins.</text>
</comment>
<dbReference type="PANTHER" id="PTHR11579:SF0">
    <property type="entry name" value="PROTEIN-L-ISOASPARTATE(D-ASPARTATE) O-METHYLTRANSFERASE"/>
    <property type="match status" value="1"/>
</dbReference>
<evidence type="ECO:0000256" key="1">
    <source>
        <dbReference type="ARBA" id="ARBA00004496"/>
    </source>
</evidence>
<dbReference type="AlphaFoldDB" id="A0A286TXY6"/>
<gene>
    <name evidence="7" type="primary">pcm</name>
    <name evidence="8" type="ORF">SCALIN_C14_0028</name>
</gene>
<dbReference type="EC" id="2.1.1.77" evidence="7"/>
<comment type="catalytic activity">
    <reaction evidence="7">
        <text>[protein]-L-isoaspartate + S-adenosyl-L-methionine = [protein]-L-isoaspartate alpha-methyl ester + S-adenosyl-L-homocysteine</text>
        <dbReference type="Rhea" id="RHEA:12705"/>
        <dbReference type="Rhea" id="RHEA-COMP:12143"/>
        <dbReference type="Rhea" id="RHEA-COMP:12144"/>
        <dbReference type="ChEBI" id="CHEBI:57856"/>
        <dbReference type="ChEBI" id="CHEBI:59789"/>
        <dbReference type="ChEBI" id="CHEBI:90596"/>
        <dbReference type="ChEBI" id="CHEBI:90598"/>
        <dbReference type="EC" id="2.1.1.77"/>
    </reaction>
</comment>
<keyword evidence="5 7" id="KW-0808">Transferase</keyword>
<dbReference type="GO" id="GO:0030091">
    <property type="term" value="P:protein repair"/>
    <property type="evidence" value="ECO:0007669"/>
    <property type="project" value="UniProtKB-UniRule"/>
</dbReference>
<evidence type="ECO:0000256" key="7">
    <source>
        <dbReference type="HAMAP-Rule" id="MF_00090"/>
    </source>
</evidence>
<dbReference type="Pfam" id="PF01135">
    <property type="entry name" value="PCMT"/>
    <property type="match status" value="1"/>
</dbReference>
<proteinExistence type="inferred from homology"/>
<dbReference type="InterPro" id="IPR000682">
    <property type="entry name" value="PCMT"/>
</dbReference>
<dbReference type="GO" id="GO:0004719">
    <property type="term" value="F:protein-L-isoaspartate (D-aspartate) O-methyltransferase activity"/>
    <property type="evidence" value="ECO:0007669"/>
    <property type="project" value="UniProtKB-UniRule"/>
</dbReference>
<protein>
    <recommendedName>
        <fullName evidence="7">Protein-L-isoaspartate O-methyltransferase</fullName>
        <ecNumber evidence="7">2.1.1.77</ecNumber>
    </recommendedName>
    <alternativeName>
        <fullName evidence="7">L-isoaspartyl protein carboxyl methyltransferase</fullName>
    </alternativeName>
    <alternativeName>
        <fullName evidence="7">Protein L-isoaspartyl methyltransferase</fullName>
    </alternativeName>
    <alternativeName>
        <fullName evidence="7">Protein-beta-aspartate methyltransferase</fullName>
        <shortName evidence="7">PIMT</shortName>
    </alternativeName>
</protein>
<evidence type="ECO:0000256" key="2">
    <source>
        <dbReference type="ARBA" id="ARBA00005369"/>
    </source>
</evidence>
<dbReference type="NCBIfam" id="NF001453">
    <property type="entry name" value="PRK00312.1"/>
    <property type="match status" value="1"/>
</dbReference>
<keyword evidence="3 7" id="KW-0963">Cytoplasm</keyword>
<evidence type="ECO:0000313" key="9">
    <source>
        <dbReference type="Proteomes" id="UP000218542"/>
    </source>
</evidence>
<keyword evidence="9" id="KW-1185">Reference proteome</keyword>
<keyword evidence="4 7" id="KW-0489">Methyltransferase</keyword>